<keyword evidence="2" id="KW-1185">Reference proteome</keyword>
<dbReference type="RefSeq" id="WP_308894528.1">
    <property type="nucleotide sequence ID" value="NZ_CP133218.1"/>
</dbReference>
<dbReference type="Proteomes" id="UP001236657">
    <property type="component" value="Chromosome"/>
</dbReference>
<gene>
    <name evidence="1" type="ORF">RCF98_14340</name>
</gene>
<name>A0ABY9MP40_9GAMM</name>
<proteinExistence type="predicted"/>
<organism evidence="1 2">
    <name type="scientific">Thiothrix lacustris</name>
    <dbReference type="NCBI Taxonomy" id="525917"/>
    <lineage>
        <taxon>Bacteria</taxon>
        <taxon>Pseudomonadati</taxon>
        <taxon>Pseudomonadota</taxon>
        <taxon>Gammaproteobacteria</taxon>
        <taxon>Thiotrichales</taxon>
        <taxon>Thiotrichaceae</taxon>
        <taxon>Thiothrix</taxon>
    </lineage>
</organism>
<dbReference type="EMBL" id="CP133218">
    <property type="protein sequence ID" value="WML90142.1"/>
    <property type="molecule type" value="Genomic_DNA"/>
</dbReference>
<protein>
    <submittedName>
        <fullName evidence="1">Uncharacterized protein</fullName>
    </submittedName>
</protein>
<reference evidence="1 2" key="1">
    <citation type="submission" date="2023-08" db="EMBL/GenBank/DDBJ databases">
        <title>New molecular markers tilS and rpoB for phylogenetic and monitoring studies of the genus Thiothrix biodiversity.</title>
        <authorList>
            <person name="Ravin N.V."/>
            <person name="Smolyakov D."/>
            <person name="Markov N.D."/>
            <person name="Beletsky A.V."/>
            <person name="Mardanov A.V."/>
            <person name="Rudenko T.S."/>
            <person name="Grabovich M.Y."/>
        </authorList>
    </citation>
    <scope>NUCLEOTIDE SEQUENCE [LARGE SCALE GENOMIC DNA]</scope>
    <source>
        <strain evidence="1 2">MK1</strain>
    </source>
</reference>
<sequence>MSATYRTPKVPHTKVYYFLCGYWTLDKEEADLLDDALASISLSGTAYFPVGAPPELIDSEIKLLIANQRQPKPGMIFQAINKSYI</sequence>
<evidence type="ECO:0000313" key="1">
    <source>
        <dbReference type="EMBL" id="WML90142.1"/>
    </source>
</evidence>
<accession>A0ABY9MP40</accession>
<evidence type="ECO:0000313" key="2">
    <source>
        <dbReference type="Proteomes" id="UP001236657"/>
    </source>
</evidence>